<keyword evidence="3" id="KW-1185">Reference proteome</keyword>
<protein>
    <submittedName>
        <fullName evidence="2">Uncharacterized protein</fullName>
    </submittedName>
</protein>
<gene>
    <name evidence="2" type="ORF">RP29_13840</name>
</gene>
<keyword evidence="1" id="KW-1133">Transmembrane helix</keyword>
<dbReference type="AlphaFoldDB" id="A0A0D7K7F3"/>
<comment type="caution">
    <text evidence="2">The sequence shown here is derived from an EMBL/GenBank/DDBJ whole genome shotgun (WGS) entry which is preliminary data.</text>
</comment>
<dbReference type="EMBL" id="JXYQ01000045">
    <property type="protein sequence ID" value="KJA09929.1"/>
    <property type="molecule type" value="Genomic_DNA"/>
</dbReference>
<feature type="transmembrane region" description="Helical" evidence="1">
    <location>
        <begin position="292"/>
        <end position="315"/>
    </location>
</feature>
<sequence length="321" mass="35672">MSIEQHEIELKELLIRVMREPLLPLQVQLDKTGKNVAHLDQQLSELRDVEMGGMGARLDAVEKVLKRLRSWAEEEAVNKLERAILPPIQEALDKLTLRIDSHAAMIAQPVQSICQDVAQTAMVVAQLAEHSAQARALADQRDARLGEQVNELSIQQVEHLRLTQVHVRDVTDAAVDRLSAMCKSAIAAQQSNLQRMVEVKVSKRIDELIEHSMLANSLAVQRDASLGEQMQGLSTQQTEQWRIARVDVREAMDASIERLSVMSASASATHQSNLQRLVEVEVSKRIDKLIMLGRLTVSLAVAAVCAASGCLALLARSLQWW</sequence>
<evidence type="ECO:0000313" key="2">
    <source>
        <dbReference type="EMBL" id="KJA09929.1"/>
    </source>
</evidence>
<evidence type="ECO:0000256" key="1">
    <source>
        <dbReference type="SAM" id="Phobius"/>
    </source>
</evidence>
<keyword evidence="1" id="KW-0812">Transmembrane</keyword>
<keyword evidence="1" id="KW-0472">Membrane</keyword>
<proteinExistence type="predicted"/>
<evidence type="ECO:0000313" key="3">
    <source>
        <dbReference type="Proteomes" id="UP000032566"/>
    </source>
</evidence>
<dbReference type="PATRIC" id="fig|80878.5.peg.2549"/>
<dbReference type="Proteomes" id="UP000032566">
    <property type="component" value="Unassembled WGS sequence"/>
</dbReference>
<dbReference type="RefSeq" id="WP_044399514.1">
    <property type="nucleotide sequence ID" value="NZ_JXYQ01000045.1"/>
</dbReference>
<accession>A0A0D7K7F3</accession>
<name>A0A0D7K7F3_9BURK</name>
<organism evidence="2 3">
    <name type="scientific">Acidovorax temperans</name>
    <dbReference type="NCBI Taxonomy" id="80878"/>
    <lineage>
        <taxon>Bacteria</taxon>
        <taxon>Pseudomonadati</taxon>
        <taxon>Pseudomonadota</taxon>
        <taxon>Betaproteobacteria</taxon>
        <taxon>Burkholderiales</taxon>
        <taxon>Comamonadaceae</taxon>
        <taxon>Acidovorax</taxon>
    </lineage>
</organism>
<reference evidence="2 3" key="1">
    <citation type="submission" date="2014-12" db="EMBL/GenBank/DDBJ databases">
        <title>Isolation of bacteria from lake water.</title>
        <authorList>
            <person name="Sheng K.-Y."/>
            <person name="Chin P.-S."/>
            <person name="Chan K.-G."/>
            <person name="Tan G.S."/>
        </authorList>
    </citation>
    <scope>NUCLEOTIDE SEQUENCE [LARGE SCALE GENOMIC DNA]</scope>
    <source>
        <strain evidence="2 3">KY4</strain>
    </source>
</reference>